<sequence>MFEFLIKTVISGPAVDLAAFRSHYLELFPRIEKNEPDEIIAVLSGDRQDPRPTLLNLSGEFPTLVFLNTEYRADLGEAQASSVWILQDGEAVVDFSSGS</sequence>
<keyword evidence="2" id="KW-1185">Reference proteome</keyword>
<proteinExistence type="predicted"/>
<name>A0A5N7MSD6_9HYPH</name>
<gene>
    <name evidence="1" type="ORF">FS320_33795</name>
</gene>
<protein>
    <submittedName>
        <fullName evidence="1">Uncharacterized protein</fullName>
    </submittedName>
</protein>
<evidence type="ECO:0000313" key="1">
    <source>
        <dbReference type="EMBL" id="MPR29907.1"/>
    </source>
</evidence>
<dbReference type="RefSeq" id="WP_152716781.1">
    <property type="nucleotide sequence ID" value="NZ_VOSJ01000307.1"/>
</dbReference>
<comment type="caution">
    <text evidence="1">The sequence shown here is derived from an EMBL/GenBank/DDBJ whole genome shotgun (WGS) entry which is preliminary data.</text>
</comment>
<reference evidence="1 2" key="1">
    <citation type="journal article" date="2019" name="Syst. Appl. Microbiol.">
        <title>Microvirga tunisiensis sp. nov., a root nodule symbiotic bacterium isolated from Lupinus micranthus and L. luteus grown in Northern Tunisia.</title>
        <authorList>
            <person name="Msaddak A."/>
            <person name="Rejili M."/>
            <person name="Duran D."/>
            <person name="Mars M."/>
            <person name="Palacios J.M."/>
            <person name="Ruiz-Argueso T."/>
            <person name="Rey L."/>
            <person name="Imperial J."/>
        </authorList>
    </citation>
    <scope>NUCLEOTIDE SEQUENCE [LARGE SCALE GENOMIC DNA]</scope>
    <source>
        <strain evidence="1 2">Lmie10</strain>
    </source>
</reference>
<dbReference type="AlphaFoldDB" id="A0A5N7MSD6"/>
<dbReference type="Proteomes" id="UP000403266">
    <property type="component" value="Unassembled WGS sequence"/>
</dbReference>
<accession>A0A5N7MSD6</accession>
<dbReference type="EMBL" id="VOSK01000283">
    <property type="protein sequence ID" value="MPR29907.1"/>
    <property type="molecule type" value="Genomic_DNA"/>
</dbReference>
<organism evidence="1 2">
    <name type="scientific">Microvirga tunisiensis</name>
    <dbReference type="NCBI Taxonomy" id="2108360"/>
    <lineage>
        <taxon>Bacteria</taxon>
        <taxon>Pseudomonadati</taxon>
        <taxon>Pseudomonadota</taxon>
        <taxon>Alphaproteobacteria</taxon>
        <taxon>Hyphomicrobiales</taxon>
        <taxon>Methylobacteriaceae</taxon>
        <taxon>Microvirga</taxon>
    </lineage>
</organism>
<dbReference type="OrthoDB" id="9940995at2"/>
<evidence type="ECO:0000313" key="2">
    <source>
        <dbReference type="Proteomes" id="UP000403266"/>
    </source>
</evidence>